<dbReference type="PANTHER" id="PTHR36304:SF4">
    <property type="entry name" value="DUF4388 DOMAIN-CONTAINING PROTEIN"/>
    <property type="match status" value="1"/>
</dbReference>
<comment type="caution">
    <text evidence="2">The sequence shown here is derived from an EMBL/GenBank/DDBJ whole genome shotgun (WGS) entry which is preliminary data.</text>
</comment>
<sequence>MCSLPPYHLRHFTCDNTVAKGARWHTIKLQACPALTWNADADNHGRPQGEHEMELRGTLRDFSLEAILGLIRNGHKTGTLRLAVTTPVAMLRRVDLSFLGGEIASVQCGSLRGLDALREAAICVEGSFEFSVDSALSPQDETVPVAMEVALATIDEARNAMKSLGATLPAAGVAFSHAVPADDTIHISVEEFRLLAVTRDGMTLNDLIATNTAPTVDSMRIVRQLMERGLLVAGPAVPTVGQ</sequence>
<dbReference type="Proteomes" id="UP000266328">
    <property type="component" value="Unassembled WGS sequence"/>
</dbReference>
<name>A0A398CW74_9BACT</name>
<reference evidence="2 3" key="1">
    <citation type="submission" date="2018-09" db="EMBL/GenBank/DDBJ databases">
        <title>Discovery and Ecogenomic Context for Candidatus Cryosericales, a Global Caldiserica Order Active in Thawing Permafrost.</title>
        <authorList>
            <person name="Martinez M.A."/>
            <person name="Woodcroft B.J."/>
            <person name="Ignacio Espinoza J.C."/>
            <person name="Zayed A."/>
            <person name="Singleton C.M."/>
            <person name="Boyd J."/>
            <person name="Li Y.-F."/>
            <person name="Purvine S."/>
            <person name="Maughan H."/>
            <person name="Hodgkins S.B."/>
            <person name="Anderson D."/>
            <person name="Sederholm M."/>
            <person name="Temperton B."/>
            <person name="Saleska S.R."/>
            <person name="Tyson G.W."/>
            <person name="Rich V.I."/>
        </authorList>
    </citation>
    <scope>NUCLEOTIDE SEQUENCE [LARGE SCALE GENOMIC DNA]</scope>
    <source>
        <strain evidence="2 3">SMC7</strain>
    </source>
</reference>
<accession>A0A398CW74</accession>
<gene>
    <name evidence="2" type="ORF">SMC7_07100</name>
</gene>
<dbReference type="OrthoDB" id="9881569at2"/>
<dbReference type="EMBL" id="QXIS01000035">
    <property type="protein sequence ID" value="RIE05569.1"/>
    <property type="molecule type" value="Genomic_DNA"/>
</dbReference>
<proteinExistence type="predicted"/>
<evidence type="ECO:0000313" key="2">
    <source>
        <dbReference type="EMBL" id="RIE05569.1"/>
    </source>
</evidence>
<dbReference type="AlphaFoldDB" id="A0A398CW74"/>
<dbReference type="InterPro" id="IPR025497">
    <property type="entry name" value="PatA-like_N"/>
</dbReference>
<protein>
    <submittedName>
        <fullName evidence="2">DUF4388 domain-containing protein</fullName>
    </submittedName>
</protein>
<evidence type="ECO:0000259" key="1">
    <source>
        <dbReference type="Pfam" id="PF14332"/>
    </source>
</evidence>
<dbReference type="Pfam" id="PF14332">
    <property type="entry name" value="DUF4388"/>
    <property type="match status" value="1"/>
</dbReference>
<keyword evidence="3" id="KW-1185">Reference proteome</keyword>
<feature type="domain" description="PatA-like N-terminal" evidence="1">
    <location>
        <begin position="56"/>
        <end position="145"/>
    </location>
</feature>
<organism evidence="2 3">
    <name type="scientific">Candidatus Cryosericum terrychapinii</name>
    <dbReference type="NCBI Taxonomy" id="2290919"/>
    <lineage>
        <taxon>Bacteria</taxon>
        <taxon>Pseudomonadati</taxon>
        <taxon>Caldisericota/Cryosericota group</taxon>
        <taxon>Candidatus Cryosericota</taxon>
        <taxon>Candidatus Cryosericia</taxon>
        <taxon>Candidatus Cryosericales</taxon>
        <taxon>Candidatus Cryosericaceae</taxon>
        <taxon>Candidatus Cryosericum</taxon>
    </lineage>
</organism>
<evidence type="ECO:0000313" key="3">
    <source>
        <dbReference type="Proteomes" id="UP000266328"/>
    </source>
</evidence>
<dbReference type="PANTHER" id="PTHR36304">
    <property type="entry name" value="DOMAIN GTPASE-ACTIVATING PROTEIN, PUTATIVE-RELATED-RELATED"/>
    <property type="match status" value="1"/>
</dbReference>